<dbReference type="AlphaFoldDB" id="A0A059F7S5"/>
<keyword evidence="3" id="KW-1185">Reference proteome</keyword>
<dbReference type="RefSeq" id="WP_011647208.1">
    <property type="nucleotide sequence ID" value="NZ_ARYI01000023.1"/>
</dbReference>
<name>A0A059F7S5_9PROT</name>
<evidence type="ECO:0000313" key="2">
    <source>
        <dbReference type="EMBL" id="KCZ86598.1"/>
    </source>
</evidence>
<organism evidence="2 3">
    <name type="scientific">Hyphomonas hirschiana VP5</name>
    <dbReference type="NCBI Taxonomy" id="1280951"/>
    <lineage>
        <taxon>Bacteria</taxon>
        <taxon>Pseudomonadati</taxon>
        <taxon>Pseudomonadota</taxon>
        <taxon>Alphaproteobacteria</taxon>
        <taxon>Hyphomonadales</taxon>
        <taxon>Hyphomonadaceae</taxon>
        <taxon>Hyphomonas</taxon>
    </lineage>
</organism>
<dbReference type="OrthoDB" id="9102349at2"/>
<feature type="domain" description="SnoaL-like" evidence="1">
    <location>
        <begin position="4"/>
        <end position="129"/>
    </location>
</feature>
<dbReference type="InterPro" id="IPR032710">
    <property type="entry name" value="NTF2-like_dom_sf"/>
</dbReference>
<comment type="caution">
    <text evidence="2">The sequence shown here is derived from an EMBL/GenBank/DDBJ whole genome shotgun (WGS) entry which is preliminary data.</text>
</comment>
<evidence type="ECO:0000259" key="1">
    <source>
        <dbReference type="Pfam" id="PF13577"/>
    </source>
</evidence>
<evidence type="ECO:0000313" key="3">
    <source>
        <dbReference type="Proteomes" id="UP000025061"/>
    </source>
</evidence>
<reference evidence="2 3" key="1">
    <citation type="submission" date="2013-04" db="EMBL/GenBank/DDBJ databases">
        <title>Hyphomonas hirschiana VP5 Genome Sequencing.</title>
        <authorList>
            <person name="Lai Q."/>
            <person name="Shao Z."/>
        </authorList>
    </citation>
    <scope>NUCLEOTIDE SEQUENCE [LARGE SCALE GENOMIC DNA]</scope>
    <source>
        <strain evidence="2 3">VP5</strain>
    </source>
</reference>
<dbReference type="InterPro" id="IPR037401">
    <property type="entry name" value="SnoaL-like"/>
</dbReference>
<dbReference type="PATRIC" id="fig|1280951.3.peg.3425"/>
<proteinExistence type="predicted"/>
<dbReference type="EMBL" id="ARYI01000023">
    <property type="protein sequence ID" value="KCZ86598.1"/>
    <property type="molecule type" value="Genomic_DNA"/>
</dbReference>
<dbReference type="Pfam" id="PF13577">
    <property type="entry name" value="SnoaL_4"/>
    <property type="match status" value="1"/>
</dbReference>
<protein>
    <recommendedName>
        <fullName evidence="1">SnoaL-like domain-containing protein</fullName>
    </recommendedName>
</protein>
<dbReference type="Proteomes" id="UP000025061">
    <property type="component" value="Unassembled WGS sequence"/>
</dbReference>
<accession>A0A059F7S5</accession>
<dbReference type="SUPFAM" id="SSF54427">
    <property type="entry name" value="NTF2-like"/>
    <property type="match status" value="1"/>
</dbReference>
<dbReference type="Gene3D" id="3.10.450.50">
    <property type="match status" value="1"/>
</dbReference>
<sequence>MSQQDELACARLASLWTHHIDRHNIEDVIALFSEDGILHGHGGAALKGRETIRKGLSRRDPNRVTRHVLAPPVVKLTGPNEAEGVAEYILFDAFKDQYPGQDILPIAPPLAVGEFHQVYRRINGTWFIAVHKGQSIFRRPEA</sequence>
<gene>
    <name evidence="2" type="ORF">HHI_17001</name>
</gene>